<reference evidence="4 5" key="1">
    <citation type="submission" date="2017-06" db="EMBL/GenBank/DDBJ databases">
        <authorList>
            <person name="Kim H.J."/>
            <person name="Triplett B.A."/>
        </authorList>
    </citation>
    <scope>NUCLEOTIDE SEQUENCE [LARGE SCALE GENOMIC DNA]</scope>
    <source>
        <strain evidence="4 5">CGMCC 4.5593</strain>
    </source>
</reference>
<accession>A0A239G606</accession>
<evidence type="ECO:0000259" key="3">
    <source>
        <dbReference type="PROSITE" id="PS51186"/>
    </source>
</evidence>
<dbReference type="PANTHER" id="PTHR43877:SF2">
    <property type="entry name" value="AMINOALKYLPHOSPHONATE N-ACETYLTRANSFERASE-RELATED"/>
    <property type="match status" value="1"/>
</dbReference>
<dbReference type="Gene3D" id="3.40.630.30">
    <property type="match status" value="1"/>
</dbReference>
<sequence length="173" mass="18541">MFTVRPAAVSDVDGLVALLGQRAFFTETLARPPADGVLLVGVLDGQPVGDVWVSFSRAPEAEVNRYLPGVPMLVHLEVVSVLRGRGYGTALVGAAEDLVRSRGYARVVLGVGIDNPGARRLYERLGYAEWPHGQIDTGYHATGDDGVRRWHPETITMLVKALTAESGNPSPVP</sequence>
<dbReference type="RefSeq" id="WP_089243729.1">
    <property type="nucleotide sequence ID" value="NZ_FZPH01000001.1"/>
</dbReference>
<dbReference type="InterPro" id="IPR016181">
    <property type="entry name" value="Acyl_CoA_acyltransferase"/>
</dbReference>
<keyword evidence="2" id="KW-0012">Acyltransferase</keyword>
<organism evidence="4 5">
    <name type="scientific">Asanoa hainanensis</name>
    <dbReference type="NCBI Taxonomy" id="560556"/>
    <lineage>
        <taxon>Bacteria</taxon>
        <taxon>Bacillati</taxon>
        <taxon>Actinomycetota</taxon>
        <taxon>Actinomycetes</taxon>
        <taxon>Micromonosporales</taxon>
        <taxon>Micromonosporaceae</taxon>
        <taxon>Asanoa</taxon>
    </lineage>
</organism>
<protein>
    <submittedName>
        <fullName evidence="4">Acetyltransferase (GNAT) family protein</fullName>
    </submittedName>
</protein>
<evidence type="ECO:0000256" key="1">
    <source>
        <dbReference type="ARBA" id="ARBA00022679"/>
    </source>
</evidence>
<proteinExistence type="predicted"/>
<dbReference type="PROSITE" id="PS51186">
    <property type="entry name" value="GNAT"/>
    <property type="match status" value="1"/>
</dbReference>
<dbReference type="Proteomes" id="UP000198362">
    <property type="component" value="Unassembled WGS sequence"/>
</dbReference>
<dbReference type="OrthoDB" id="5173601at2"/>
<dbReference type="Pfam" id="PF00583">
    <property type="entry name" value="Acetyltransf_1"/>
    <property type="match status" value="1"/>
</dbReference>
<dbReference type="AlphaFoldDB" id="A0A239G606"/>
<keyword evidence="1 4" id="KW-0808">Transferase</keyword>
<dbReference type="GO" id="GO:0016747">
    <property type="term" value="F:acyltransferase activity, transferring groups other than amino-acyl groups"/>
    <property type="evidence" value="ECO:0007669"/>
    <property type="project" value="InterPro"/>
</dbReference>
<evidence type="ECO:0000256" key="2">
    <source>
        <dbReference type="ARBA" id="ARBA00023315"/>
    </source>
</evidence>
<dbReference type="EMBL" id="FZPH01000001">
    <property type="protein sequence ID" value="SNS64786.1"/>
    <property type="molecule type" value="Genomic_DNA"/>
</dbReference>
<evidence type="ECO:0000313" key="4">
    <source>
        <dbReference type="EMBL" id="SNS64786.1"/>
    </source>
</evidence>
<keyword evidence="5" id="KW-1185">Reference proteome</keyword>
<name>A0A239G606_9ACTN</name>
<dbReference type="SUPFAM" id="SSF55729">
    <property type="entry name" value="Acyl-CoA N-acyltransferases (Nat)"/>
    <property type="match status" value="1"/>
</dbReference>
<dbReference type="InterPro" id="IPR050832">
    <property type="entry name" value="Bact_Acetyltransf"/>
</dbReference>
<feature type="domain" description="N-acetyltransferase" evidence="3">
    <location>
        <begin position="2"/>
        <end position="165"/>
    </location>
</feature>
<dbReference type="InterPro" id="IPR000182">
    <property type="entry name" value="GNAT_dom"/>
</dbReference>
<gene>
    <name evidence="4" type="ORF">SAMN05421812_101253</name>
</gene>
<dbReference type="PANTHER" id="PTHR43877">
    <property type="entry name" value="AMINOALKYLPHOSPHONATE N-ACETYLTRANSFERASE-RELATED-RELATED"/>
    <property type="match status" value="1"/>
</dbReference>
<evidence type="ECO:0000313" key="5">
    <source>
        <dbReference type="Proteomes" id="UP000198362"/>
    </source>
</evidence>
<dbReference type="CDD" id="cd04301">
    <property type="entry name" value="NAT_SF"/>
    <property type="match status" value="1"/>
</dbReference>